<name>A0ABY5Y4F5_9BACT</name>
<dbReference type="EMBL" id="CP065938">
    <property type="protein sequence ID" value="UWX06444.1"/>
    <property type="molecule type" value="Genomic_DNA"/>
</dbReference>
<dbReference type="InterPro" id="IPR001712">
    <property type="entry name" value="T3SS_FHIPEP"/>
</dbReference>
<dbReference type="Gene3D" id="3.40.50.12790">
    <property type="entry name" value="FHIPEP family, domain 4"/>
    <property type="match status" value="1"/>
</dbReference>
<dbReference type="Gene3D" id="1.10.8.540">
    <property type="entry name" value="FHIPEP family, domain 3"/>
    <property type="match status" value="1"/>
</dbReference>
<dbReference type="InterPro" id="IPR042194">
    <property type="entry name" value="FHIPEP_1"/>
</dbReference>
<accession>A0ABY5Y4F5</accession>
<dbReference type="PANTHER" id="PTHR30161:SF1">
    <property type="entry name" value="FLAGELLAR BIOSYNTHESIS PROTEIN FLHA-RELATED"/>
    <property type="match status" value="1"/>
</dbReference>
<comment type="similarity">
    <text evidence="2 7">Belongs to the FHIPEP (flagella/HR/invasion proteins export pore) family.</text>
</comment>
<dbReference type="Pfam" id="PF00771">
    <property type="entry name" value="FHIPEP"/>
    <property type="match status" value="1"/>
</dbReference>
<protein>
    <recommendedName>
        <fullName evidence="7">Flagellar biosynthesis protein FlhA</fullName>
    </recommendedName>
</protein>
<keyword evidence="8" id="KW-0969">Cilium</keyword>
<keyword evidence="6 7" id="KW-0472">Membrane</keyword>
<feature type="transmembrane region" description="Helical" evidence="7">
    <location>
        <begin position="207"/>
        <end position="227"/>
    </location>
</feature>
<feature type="transmembrane region" description="Helical" evidence="7">
    <location>
        <begin position="290"/>
        <end position="319"/>
    </location>
</feature>
<evidence type="ECO:0000256" key="2">
    <source>
        <dbReference type="ARBA" id="ARBA00008835"/>
    </source>
</evidence>
<keyword evidence="7" id="KW-1005">Bacterial flagellum biogenesis</keyword>
<organism evidence="8 9">
    <name type="scientific">Taurinivorans muris</name>
    <dbReference type="NCBI Taxonomy" id="2787751"/>
    <lineage>
        <taxon>Bacteria</taxon>
        <taxon>Pseudomonadati</taxon>
        <taxon>Thermodesulfobacteriota</taxon>
        <taxon>Desulfovibrionia</taxon>
        <taxon>Desulfovibrionales</taxon>
        <taxon>Desulfovibrionaceae</taxon>
        <taxon>Taurinivorans</taxon>
    </lineage>
</organism>
<dbReference type="NCBIfam" id="TIGR01398">
    <property type="entry name" value="FlhA"/>
    <property type="match status" value="1"/>
</dbReference>
<keyword evidence="7" id="KW-0813">Transport</keyword>
<keyword evidence="3 7" id="KW-1003">Cell membrane</keyword>
<evidence type="ECO:0000256" key="4">
    <source>
        <dbReference type="ARBA" id="ARBA00022692"/>
    </source>
</evidence>
<feature type="transmembrane region" description="Helical" evidence="7">
    <location>
        <begin position="113"/>
        <end position="133"/>
    </location>
</feature>
<keyword evidence="8" id="KW-0966">Cell projection</keyword>
<dbReference type="RefSeq" id="WP_334316052.1">
    <property type="nucleotide sequence ID" value="NZ_CP065938.1"/>
</dbReference>
<dbReference type="InterPro" id="IPR042196">
    <property type="entry name" value="FHIPEP_4"/>
</dbReference>
<comment type="function">
    <text evidence="7">Required for formation of the rod structure of the flagellar apparatus. Together with FliI and FliH, may constitute the export apparatus of flagellin.</text>
</comment>
<dbReference type="Proteomes" id="UP001058120">
    <property type="component" value="Chromosome"/>
</dbReference>
<feature type="transmembrane region" description="Helical" evidence="7">
    <location>
        <begin position="18"/>
        <end position="36"/>
    </location>
</feature>
<evidence type="ECO:0000256" key="1">
    <source>
        <dbReference type="ARBA" id="ARBA00004651"/>
    </source>
</evidence>
<evidence type="ECO:0000256" key="5">
    <source>
        <dbReference type="ARBA" id="ARBA00022989"/>
    </source>
</evidence>
<feature type="transmembrane region" description="Helical" evidence="7">
    <location>
        <begin position="42"/>
        <end position="62"/>
    </location>
</feature>
<dbReference type="PANTHER" id="PTHR30161">
    <property type="entry name" value="FLAGELLAR EXPORT PROTEIN, MEMBRANE FLHA SUBUNIT-RELATED"/>
    <property type="match status" value="1"/>
</dbReference>
<keyword evidence="7" id="KW-1006">Bacterial flagellum protein export</keyword>
<feature type="transmembrane region" description="Helical" evidence="7">
    <location>
        <begin position="69"/>
        <end position="93"/>
    </location>
</feature>
<keyword evidence="4 7" id="KW-0812">Transmembrane</keyword>
<dbReference type="InterPro" id="IPR006301">
    <property type="entry name" value="FlhA"/>
</dbReference>
<keyword evidence="5 7" id="KW-1133">Transmembrane helix</keyword>
<feature type="transmembrane region" description="Helical" evidence="7">
    <location>
        <begin position="247"/>
        <end position="269"/>
    </location>
</feature>
<proteinExistence type="inferred from homology"/>
<dbReference type="PIRSF" id="PIRSF005419">
    <property type="entry name" value="FlhA"/>
    <property type="match status" value="1"/>
</dbReference>
<keyword evidence="8" id="KW-0282">Flagellum</keyword>
<sequence>MTQRVTQNAQRFRGKGDIALAAGVVLILGLMLIPLPTIILDLMLSFSISLSFLVLLTSMFMISPLEFSIFPTLLLVTTLLRLGLNVASTRLILLNGDKGASAAGEIIQSFAEFVVGGSYVVGAVIFLILFILNKVVITSGTTRIAEVAARFTLDAMPGKQMAIEADLNSGLITEEEAVQQRKNIRREADFYGAMDGAGKFVQGDVTAGMFITFINIIGGVIIGVVQFGMNFQDALQTYALLTIGDGLVSTIPSIIISVSAGIIVSRAAAESKMGEEFLTQLTYNSKVLKMVSGVLFLLGIVPGLPLVPFWTFSALLFLVTRILGDSEEVSDKKAGAGGKKSLGAGGSGASKAIGAGAAPENLDSPEEVQKLLPLDLLELEVGYGLIPLVDEEQNGNLLSRIRSIRRQFALDMGVVIPALHLRDNLQLRPGQYSLLIKGNQIATAEILIDHYLAMDPGNATKKIDGIETMEPAFSLPALWITEMQKEDAMVAGYTVVDPATVIATHITEVFRRNLSEFLGRQEVQALLDTLAKTAPRVVDELVPNVLQLGQVQKVLQNLVRENVSIRDMLTIVETLADYGQANKNPDTLTEFVRERMARTIIRPYLDEENALVIMTLDPQADRTIQESVRTTEGGAFLALNPAVAQKFIANINQVVDNAVMFSSQPVLLTSPMIRPHVAQLIMRFLPNVPVLSQVEIPADIRLHSAGTVGIE</sequence>
<comment type="subcellular location">
    <subcellularLocation>
        <location evidence="1 7">Cell membrane</location>
        <topology evidence="1 7">Multi-pass membrane protein</topology>
    </subcellularLocation>
</comment>
<evidence type="ECO:0000256" key="6">
    <source>
        <dbReference type="ARBA" id="ARBA00023136"/>
    </source>
</evidence>
<keyword evidence="7" id="KW-0653">Protein transport</keyword>
<reference evidence="8" key="1">
    <citation type="submission" date="2020-12" db="EMBL/GenBank/DDBJ databases">
        <title>Taurinivorans muris gen. nov., sp. nov., fundamental and realized metabolic niche of a ubiquitous sulfidogenic bacterium in the murine intestine.</title>
        <authorList>
            <person name="Ye H."/>
            <person name="Hanson B.T."/>
            <person name="Loy A."/>
        </authorList>
    </citation>
    <scope>NUCLEOTIDE SEQUENCE</scope>
    <source>
        <strain evidence="8">LT0009</strain>
    </source>
</reference>
<dbReference type="Gene3D" id="3.40.30.60">
    <property type="entry name" value="FHIPEP family, domain 1"/>
    <property type="match status" value="1"/>
</dbReference>
<evidence type="ECO:0000256" key="3">
    <source>
        <dbReference type="ARBA" id="ARBA00022475"/>
    </source>
</evidence>
<dbReference type="PRINTS" id="PR00949">
    <property type="entry name" value="TYPE3IMAPROT"/>
</dbReference>
<evidence type="ECO:0000256" key="7">
    <source>
        <dbReference type="RuleBase" id="RU364093"/>
    </source>
</evidence>
<keyword evidence="9" id="KW-1185">Reference proteome</keyword>
<gene>
    <name evidence="7 8" type="primary">flhA</name>
    <name evidence="8" type="ORF">JBF11_03790</name>
</gene>
<evidence type="ECO:0000313" key="9">
    <source>
        <dbReference type="Proteomes" id="UP001058120"/>
    </source>
</evidence>
<evidence type="ECO:0000313" key="8">
    <source>
        <dbReference type="EMBL" id="UWX06444.1"/>
    </source>
</evidence>
<dbReference type="InterPro" id="IPR042193">
    <property type="entry name" value="FHIPEP_3"/>
</dbReference>